<evidence type="ECO:0000256" key="1">
    <source>
        <dbReference type="ARBA" id="ARBA00022723"/>
    </source>
</evidence>
<dbReference type="Gene3D" id="3.40.1060.10">
    <property type="entry name" value="Aconitase, Domain 2"/>
    <property type="match status" value="1"/>
</dbReference>
<dbReference type="Pfam" id="PF00330">
    <property type="entry name" value="Aconitase"/>
    <property type="match status" value="1"/>
</dbReference>
<dbReference type="SUPFAM" id="SSF53732">
    <property type="entry name" value="Aconitase iron-sulfur domain"/>
    <property type="match status" value="1"/>
</dbReference>
<dbReference type="InterPro" id="IPR001030">
    <property type="entry name" value="Acoase/IPM_deHydtase_lsu_aba"/>
</dbReference>
<proteinExistence type="predicted"/>
<keyword evidence="2" id="KW-0408">Iron</keyword>
<comment type="caution">
    <text evidence="6">The sequence shown here is derived from an EMBL/GenBank/DDBJ whole genome shotgun (WGS) entry which is preliminary data.</text>
</comment>
<sequence>MYISVTQFSTNSICFLLPLSQDLLVSVYNLAFGVGGGELESLFALAIASIKPHYWTTPDDSSPVAQRPCSIGVTKIHNNRQIVMTLDHGVSNKSETNEVAKRMGMDFYGAGRGISHQIPAEEGYAWPVTLTVDRDWHAICLAIPLVARVELKGFLLKGVTGKDVLNHAIEFVGSEQTLEWLKIEDRLTIANMTAKWGALSCIFPMDNVLKDWMLQKASTHAQRLINSSHPCLVSKEIEEFFTLNALSAGPDAWYARSLIIDLSTLSPHVAGPNFVKISTPLTEIEEKKVAIQKSYLVSSTNSRASDIAAAAEEFYITAALTLEEEAGTIAGNWETLINAGAKGLPVVCGPCIGFGTSLLKDGEVGISANNWNLKALAYLASPRLIAASAMKGFIAGPGTYTGSSSAVSISSLPSPAPSSTQSSNAQEVETEILPGFLPLIERKNHFLQRRQHQHRPDYPGKYSFQDRISREQIAQVCMENYDSSFPTILKSSDVLATGLNCGCGSHQRSIKLVRLRENFPKTLARRMG</sequence>
<keyword evidence="1" id="KW-0479">Metal-binding</keyword>
<evidence type="ECO:0000259" key="5">
    <source>
        <dbReference type="Pfam" id="PF00330"/>
    </source>
</evidence>
<dbReference type="PANTHER" id="PTHR43822">
    <property type="entry name" value="HOMOACONITASE, MITOCHONDRIAL-RELATED"/>
    <property type="match status" value="1"/>
</dbReference>
<dbReference type="GO" id="GO:0043436">
    <property type="term" value="P:oxoacid metabolic process"/>
    <property type="evidence" value="ECO:0007669"/>
    <property type="project" value="UniProtKB-ARBA"/>
</dbReference>
<keyword evidence="3" id="KW-0411">Iron-sulfur</keyword>
<evidence type="ECO:0000256" key="2">
    <source>
        <dbReference type="ARBA" id="ARBA00023004"/>
    </source>
</evidence>
<keyword evidence="4" id="KW-0456">Lyase</keyword>
<dbReference type="Gene3D" id="3.30.499.10">
    <property type="entry name" value="Aconitase, domain 3"/>
    <property type="match status" value="2"/>
</dbReference>
<keyword evidence="7" id="KW-1185">Reference proteome</keyword>
<dbReference type="AlphaFoldDB" id="A0A2T6ZP41"/>
<evidence type="ECO:0000256" key="3">
    <source>
        <dbReference type="ARBA" id="ARBA00023014"/>
    </source>
</evidence>
<reference evidence="6 7" key="1">
    <citation type="submission" date="2017-04" db="EMBL/GenBank/DDBJ databases">
        <title>Draft genome sequence of Tuber borchii Vittad., a whitish edible truffle.</title>
        <authorList>
            <consortium name="DOE Joint Genome Institute"/>
            <person name="Murat C."/>
            <person name="Kuo A."/>
            <person name="Barry K.W."/>
            <person name="Clum A."/>
            <person name="Dockter R.B."/>
            <person name="Fauchery L."/>
            <person name="Iotti M."/>
            <person name="Kohler A."/>
            <person name="Labutti K."/>
            <person name="Lindquist E.A."/>
            <person name="Lipzen A."/>
            <person name="Ohm R.A."/>
            <person name="Wang M."/>
            <person name="Grigoriev I.V."/>
            <person name="Zambonelli A."/>
            <person name="Martin F.M."/>
        </authorList>
    </citation>
    <scope>NUCLEOTIDE SEQUENCE [LARGE SCALE GENOMIC DNA]</scope>
    <source>
        <strain evidence="6 7">Tbo3840</strain>
    </source>
</reference>
<name>A0A2T6ZP41_TUBBO</name>
<dbReference type="InterPro" id="IPR015932">
    <property type="entry name" value="Aconitase_dom2"/>
</dbReference>
<gene>
    <name evidence="6" type="ORF">B9Z19DRAFT_1146480</name>
</gene>
<dbReference type="EMBL" id="NESQ01000157">
    <property type="protein sequence ID" value="PUU77252.1"/>
    <property type="molecule type" value="Genomic_DNA"/>
</dbReference>
<evidence type="ECO:0000313" key="7">
    <source>
        <dbReference type="Proteomes" id="UP000244722"/>
    </source>
</evidence>
<dbReference type="InterPro" id="IPR015931">
    <property type="entry name" value="Acnase/IPM_dHydase_lsu_aba_1/3"/>
</dbReference>
<evidence type="ECO:0000313" key="6">
    <source>
        <dbReference type="EMBL" id="PUU77252.1"/>
    </source>
</evidence>
<dbReference type="InterPro" id="IPR036008">
    <property type="entry name" value="Aconitase_4Fe-4S_dom"/>
</dbReference>
<evidence type="ECO:0000256" key="4">
    <source>
        <dbReference type="ARBA" id="ARBA00023239"/>
    </source>
</evidence>
<dbReference type="PANTHER" id="PTHR43822:SF2">
    <property type="entry name" value="HOMOACONITASE, MITOCHONDRIAL"/>
    <property type="match status" value="1"/>
</dbReference>
<dbReference type="OrthoDB" id="10262323at2759"/>
<dbReference type="GO" id="GO:0051536">
    <property type="term" value="F:iron-sulfur cluster binding"/>
    <property type="evidence" value="ECO:0007669"/>
    <property type="project" value="UniProtKB-KW"/>
</dbReference>
<dbReference type="STRING" id="42251.A0A2T6ZP41"/>
<dbReference type="Proteomes" id="UP000244722">
    <property type="component" value="Unassembled WGS sequence"/>
</dbReference>
<organism evidence="6 7">
    <name type="scientific">Tuber borchii</name>
    <name type="common">White truffle</name>
    <dbReference type="NCBI Taxonomy" id="42251"/>
    <lineage>
        <taxon>Eukaryota</taxon>
        <taxon>Fungi</taxon>
        <taxon>Dikarya</taxon>
        <taxon>Ascomycota</taxon>
        <taxon>Pezizomycotina</taxon>
        <taxon>Pezizomycetes</taxon>
        <taxon>Pezizales</taxon>
        <taxon>Tuberaceae</taxon>
        <taxon>Tuber</taxon>
    </lineage>
</organism>
<accession>A0A2T6ZP41</accession>
<dbReference type="InterPro" id="IPR050067">
    <property type="entry name" value="IPM_dehydratase_rel_enz"/>
</dbReference>
<dbReference type="GO" id="GO:0016829">
    <property type="term" value="F:lyase activity"/>
    <property type="evidence" value="ECO:0007669"/>
    <property type="project" value="UniProtKB-KW"/>
</dbReference>
<dbReference type="GO" id="GO:0046872">
    <property type="term" value="F:metal ion binding"/>
    <property type="evidence" value="ECO:0007669"/>
    <property type="project" value="UniProtKB-KW"/>
</dbReference>
<protein>
    <recommendedName>
        <fullName evidence="5">Aconitase/3-isopropylmalate dehydratase large subunit alpha/beta/alpha domain-containing protein</fullName>
    </recommendedName>
</protein>
<feature type="domain" description="Aconitase/3-isopropylmalate dehydratase large subunit alpha/beta/alpha" evidence="5">
    <location>
        <begin position="151"/>
        <end position="392"/>
    </location>
</feature>